<dbReference type="InterPro" id="IPR029063">
    <property type="entry name" value="SAM-dependent_MTases_sf"/>
</dbReference>
<dbReference type="Pfam" id="PF18135">
    <property type="entry name" value="Type_ISP_C"/>
    <property type="match status" value="1"/>
</dbReference>
<comment type="caution">
    <text evidence="6">The sequence shown here is derived from an EMBL/GenBank/DDBJ whole genome shotgun (WGS) entry which is preliminary data.</text>
</comment>
<organism evidence="6">
    <name type="scientific">termite gut metagenome</name>
    <dbReference type="NCBI Taxonomy" id="433724"/>
    <lineage>
        <taxon>unclassified sequences</taxon>
        <taxon>metagenomes</taxon>
        <taxon>organismal metagenomes</taxon>
    </lineage>
</organism>
<comment type="catalytic activity">
    <reaction evidence="4">
        <text>a 2'-deoxyadenosine in DNA + S-adenosyl-L-methionine = an N(6)-methyl-2'-deoxyadenosine in DNA + S-adenosyl-L-homocysteine + H(+)</text>
        <dbReference type="Rhea" id="RHEA:15197"/>
        <dbReference type="Rhea" id="RHEA-COMP:12418"/>
        <dbReference type="Rhea" id="RHEA-COMP:12419"/>
        <dbReference type="ChEBI" id="CHEBI:15378"/>
        <dbReference type="ChEBI" id="CHEBI:57856"/>
        <dbReference type="ChEBI" id="CHEBI:59789"/>
        <dbReference type="ChEBI" id="CHEBI:90615"/>
        <dbReference type="ChEBI" id="CHEBI:90616"/>
        <dbReference type="EC" id="2.1.1.72"/>
    </reaction>
</comment>
<dbReference type="SUPFAM" id="SSF53335">
    <property type="entry name" value="S-adenosyl-L-methionine-dependent methyltransferases"/>
    <property type="match status" value="1"/>
</dbReference>
<protein>
    <recommendedName>
        <fullName evidence="1">site-specific DNA-methyltransferase (adenine-specific)</fullName>
        <ecNumber evidence="1">2.1.1.72</ecNumber>
    </recommendedName>
</protein>
<evidence type="ECO:0000313" key="6">
    <source>
        <dbReference type="EMBL" id="KAA6337668.1"/>
    </source>
</evidence>
<accession>A0A5J4RVU2</accession>
<dbReference type="EC" id="2.1.1.72" evidence="1"/>
<proteinExistence type="predicted"/>
<dbReference type="AlphaFoldDB" id="A0A5J4RVU2"/>
<evidence type="ECO:0000256" key="4">
    <source>
        <dbReference type="ARBA" id="ARBA00047942"/>
    </source>
</evidence>
<name>A0A5J4RVU2_9ZZZZ</name>
<evidence type="ECO:0000256" key="2">
    <source>
        <dbReference type="ARBA" id="ARBA00022603"/>
    </source>
</evidence>
<keyword evidence="2" id="KW-0489">Methyltransferase</keyword>
<dbReference type="PANTHER" id="PTHR33841">
    <property type="entry name" value="DNA METHYLTRANSFERASE YEEA-RELATED"/>
    <property type="match status" value="1"/>
</dbReference>
<dbReference type="GO" id="GO:0009007">
    <property type="term" value="F:site-specific DNA-methyltransferase (adenine-specific) activity"/>
    <property type="evidence" value="ECO:0007669"/>
    <property type="project" value="UniProtKB-EC"/>
</dbReference>
<reference evidence="6" key="1">
    <citation type="submission" date="2019-03" db="EMBL/GenBank/DDBJ databases">
        <title>Single cell metagenomics reveals metabolic interactions within the superorganism composed of flagellate Streblomastix strix and complex community of Bacteroidetes bacteria on its surface.</title>
        <authorList>
            <person name="Treitli S.C."/>
            <person name="Kolisko M."/>
            <person name="Husnik F."/>
            <person name="Keeling P."/>
            <person name="Hampl V."/>
        </authorList>
    </citation>
    <scope>NUCLEOTIDE SEQUENCE</scope>
    <source>
        <strain evidence="6">STM</strain>
    </source>
</reference>
<dbReference type="GO" id="GO:0032259">
    <property type="term" value="P:methylation"/>
    <property type="evidence" value="ECO:0007669"/>
    <property type="project" value="UniProtKB-KW"/>
</dbReference>
<feature type="domain" description="Type ISP restriction-modification enzyme LLaBIII C-terminal specificity" evidence="5">
    <location>
        <begin position="408"/>
        <end position="683"/>
    </location>
</feature>
<keyword evidence="3" id="KW-0808">Transferase</keyword>
<dbReference type="PANTHER" id="PTHR33841:SF1">
    <property type="entry name" value="DNA METHYLTRANSFERASE A"/>
    <property type="match status" value="1"/>
</dbReference>
<dbReference type="PRINTS" id="PR00507">
    <property type="entry name" value="N12N6MTFRASE"/>
</dbReference>
<dbReference type="EMBL" id="SNRY01000679">
    <property type="protein sequence ID" value="KAA6337668.1"/>
    <property type="molecule type" value="Genomic_DNA"/>
</dbReference>
<dbReference type="InterPro" id="IPR041635">
    <property type="entry name" value="Type_ISP_LLaBIII_C"/>
</dbReference>
<dbReference type="Gene3D" id="3.40.50.150">
    <property type="entry name" value="Vaccinia Virus protein VP39"/>
    <property type="match status" value="1"/>
</dbReference>
<evidence type="ECO:0000256" key="1">
    <source>
        <dbReference type="ARBA" id="ARBA00011900"/>
    </source>
</evidence>
<sequence>MQFIVRAVNDILKQQFGLSQGLSDTSKIKVERNVEQPDGSVKKEQVAYHKVQILDPAAGTGTFLSEIVKVIHSQFAGQQGLWKGYVGEHLIPRLNGFEILMASYAMAHLKLDMLLQETGYKADPNKRLRVFLTNSLEEAPDRNSIIPFARWLSDEANAASSVKRDTPVMVVLGNPPYSGESANKGRWIESLMRDYKKEPTGEILQEKNSKWINNDYAKFIRYGQYFIEKNGEGVLAYINDHSFLDNPTFRGMRWSLLQTFNEIYIFDLHGNARKKEVAPDGGKDKNVFDIQEGVSINIFVKTEKKKTGDSARVLHYDLYGERNDKYSFLLNNSLASVEWHELQLKAPQYFFVAKDFKNQKEYENGFSVQKLFPVNSVGVVTARDPVFINDDKDILVKNIKNSFGINPDKELIHGISYRPFDNQFVYYDIKKLERPRENVMQHFLKGENIGLVIGRQGQVVGSMLWNLVFVTSQIMDLNIYYRGGGVIFPLYLYPESDNFFADEKQKLNLNINIVDEIAQRIGLQYTEEKELTENTFAPIDILDYIYAVLHSPAYREQYKEFLKIDFPRIPYPQDAVQFRALAVLGAKLRQLHLLEGVEPLKDMATYPKEGSNEVEKPDYVNGKVWINNVQYFEHVPHEAWEFYIGGYQPAQKWLKDRKKRQLGYEDIRHYQKMIRVLWETEEVQRKIQTFE</sequence>
<evidence type="ECO:0000259" key="5">
    <source>
        <dbReference type="Pfam" id="PF18135"/>
    </source>
</evidence>
<gene>
    <name evidence="6" type="ORF">EZS27_014264</name>
</gene>
<dbReference type="InterPro" id="IPR050953">
    <property type="entry name" value="N4_N6_ade-DNA_methylase"/>
</dbReference>
<evidence type="ECO:0000256" key="3">
    <source>
        <dbReference type="ARBA" id="ARBA00022679"/>
    </source>
</evidence>